<proteinExistence type="predicted"/>
<dbReference type="Proteomes" id="UP001054252">
    <property type="component" value="Unassembled WGS sequence"/>
</dbReference>
<name>A0AAV5JFY3_9ROSI</name>
<protein>
    <submittedName>
        <fullName evidence="1">Uncharacterized protein</fullName>
    </submittedName>
</protein>
<accession>A0AAV5JFY3</accession>
<dbReference type="AlphaFoldDB" id="A0AAV5JFY3"/>
<gene>
    <name evidence="1" type="ORF">SLEP1_g21655</name>
</gene>
<evidence type="ECO:0000313" key="1">
    <source>
        <dbReference type="EMBL" id="GKV10263.1"/>
    </source>
</evidence>
<keyword evidence="2" id="KW-1185">Reference proteome</keyword>
<dbReference type="EMBL" id="BPVZ01000032">
    <property type="protein sequence ID" value="GKV10263.1"/>
    <property type="molecule type" value="Genomic_DNA"/>
</dbReference>
<sequence>MAISFLRPPLCNSNCFDRELDGVEVEDMNIVLDELVVGRTEFGGMRISVFSGGEEDEEWGTENVNEDYFLEDSEDERYF</sequence>
<reference evidence="1 2" key="1">
    <citation type="journal article" date="2021" name="Commun. Biol.">
        <title>The genome of Shorea leprosula (Dipterocarpaceae) highlights the ecological relevance of drought in aseasonal tropical rainforests.</title>
        <authorList>
            <person name="Ng K.K.S."/>
            <person name="Kobayashi M.J."/>
            <person name="Fawcett J.A."/>
            <person name="Hatakeyama M."/>
            <person name="Paape T."/>
            <person name="Ng C.H."/>
            <person name="Ang C.C."/>
            <person name="Tnah L.H."/>
            <person name="Lee C.T."/>
            <person name="Nishiyama T."/>
            <person name="Sese J."/>
            <person name="O'Brien M.J."/>
            <person name="Copetti D."/>
            <person name="Mohd Noor M.I."/>
            <person name="Ong R.C."/>
            <person name="Putra M."/>
            <person name="Sireger I.Z."/>
            <person name="Indrioko S."/>
            <person name="Kosugi Y."/>
            <person name="Izuno A."/>
            <person name="Isagi Y."/>
            <person name="Lee S.L."/>
            <person name="Shimizu K.K."/>
        </authorList>
    </citation>
    <scope>NUCLEOTIDE SEQUENCE [LARGE SCALE GENOMIC DNA]</scope>
    <source>
        <strain evidence="1">214</strain>
    </source>
</reference>
<comment type="caution">
    <text evidence="1">The sequence shown here is derived from an EMBL/GenBank/DDBJ whole genome shotgun (WGS) entry which is preliminary data.</text>
</comment>
<evidence type="ECO:0000313" key="2">
    <source>
        <dbReference type="Proteomes" id="UP001054252"/>
    </source>
</evidence>
<organism evidence="1 2">
    <name type="scientific">Rubroshorea leprosula</name>
    <dbReference type="NCBI Taxonomy" id="152421"/>
    <lineage>
        <taxon>Eukaryota</taxon>
        <taxon>Viridiplantae</taxon>
        <taxon>Streptophyta</taxon>
        <taxon>Embryophyta</taxon>
        <taxon>Tracheophyta</taxon>
        <taxon>Spermatophyta</taxon>
        <taxon>Magnoliopsida</taxon>
        <taxon>eudicotyledons</taxon>
        <taxon>Gunneridae</taxon>
        <taxon>Pentapetalae</taxon>
        <taxon>rosids</taxon>
        <taxon>malvids</taxon>
        <taxon>Malvales</taxon>
        <taxon>Dipterocarpaceae</taxon>
        <taxon>Rubroshorea</taxon>
    </lineage>
</organism>